<dbReference type="EMBL" id="AWUE01024024">
    <property type="protein sequence ID" value="OMO51839.1"/>
    <property type="molecule type" value="Genomic_DNA"/>
</dbReference>
<gene>
    <name evidence="1" type="ORF">COLO4_37492</name>
</gene>
<protein>
    <submittedName>
        <fullName evidence="1">Vacuolar protein sorting-associated protein-like protein</fullName>
    </submittedName>
</protein>
<evidence type="ECO:0000313" key="2">
    <source>
        <dbReference type="Proteomes" id="UP000187203"/>
    </source>
</evidence>
<organism evidence="1 2">
    <name type="scientific">Corchorus olitorius</name>
    <dbReference type="NCBI Taxonomy" id="93759"/>
    <lineage>
        <taxon>Eukaryota</taxon>
        <taxon>Viridiplantae</taxon>
        <taxon>Streptophyta</taxon>
        <taxon>Embryophyta</taxon>
        <taxon>Tracheophyta</taxon>
        <taxon>Spermatophyta</taxon>
        <taxon>Magnoliopsida</taxon>
        <taxon>eudicotyledons</taxon>
        <taxon>Gunneridae</taxon>
        <taxon>Pentapetalae</taxon>
        <taxon>rosids</taxon>
        <taxon>malvids</taxon>
        <taxon>Malvales</taxon>
        <taxon>Malvaceae</taxon>
        <taxon>Grewioideae</taxon>
        <taxon>Apeibeae</taxon>
        <taxon>Corchorus</taxon>
    </lineage>
</organism>
<comment type="caution">
    <text evidence="1">The sequence shown here is derived from an EMBL/GenBank/DDBJ whole genome shotgun (WGS) entry which is preliminary data.</text>
</comment>
<evidence type="ECO:0000313" key="1">
    <source>
        <dbReference type="EMBL" id="OMO51839.1"/>
    </source>
</evidence>
<reference evidence="2" key="1">
    <citation type="submission" date="2013-09" db="EMBL/GenBank/DDBJ databases">
        <title>Corchorus olitorius genome sequencing.</title>
        <authorList>
            <person name="Alam M."/>
            <person name="Haque M.S."/>
            <person name="Islam M.S."/>
            <person name="Emdad E.M."/>
            <person name="Islam M.M."/>
            <person name="Ahmed B."/>
            <person name="Halim A."/>
            <person name="Hossen Q.M.M."/>
            <person name="Hossain M.Z."/>
            <person name="Ahmed R."/>
            <person name="Khan M.M."/>
            <person name="Islam R."/>
            <person name="Rashid M.M."/>
            <person name="Khan S.A."/>
            <person name="Rahman M.S."/>
            <person name="Alam M."/>
            <person name="Yahiya A.S."/>
            <person name="Khan M.S."/>
            <person name="Azam M.S."/>
            <person name="Haque T."/>
            <person name="Lashkar M.Z.H."/>
            <person name="Akhand A.I."/>
            <person name="Morshed G."/>
            <person name="Roy S."/>
            <person name="Uddin K.S."/>
            <person name="Rabeya T."/>
            <person name="Hossain A.S."/>
            <person name="Chowdhury A."/>
            <person name="Snigdha A.R."/>
            <person name="Mortoza M.S."/>
            <person name="Matin S.A."/>
            <person name="Hoque S.M.E."/>
            <person name="Islam M.K."/>
            <person name="Roy D.K."/>
            <person name="Haider R."/>
            <person name="Moosa M.M."/>
            <person name="Elias S.M."/>
            <person name="Hasan A.M."/>
            <person name="Jahan S."/>
            <person name="Shafiuddin M."/>
            <person name="Mahmood N."/>
            <person name="Shommy N.S."/>
        </authorList>
    </citation>
    <scope>NUCLEOTIDE SEQUENCE [LARGE SCALE GENOMIC DNA]</scope>
    <source>
        <strain evidence="2">cv. O-4</strain>
    </source>
</reference>
<proteinExistence type="predicted"/>
<accession>A0A1R3G1A8</accession>
<name>A0A1R3G1A8_9ROSI</name>
<dbReference type="Proteomes" id="UP000187203">
    <property type="component" value="Unassembled WGS sequence"/>
</dbReference>
<keyword evidence="2" id="KW-1185">Reference proteome</keyword>
<dbReference type="OrthoDB" id="19482at2759"/>
<sequence>MADVAANNVSHQTDTPKNVFDFGAFVGDLIVEDDASSDDISLEGLQQELEECKNDDVSSFPFVLLWTTAVGFPLRL</sequence>
<dbReference type="STRING" id="93759.A0A1R3G1A8"/>
<dbReference type="AlphaFoldDB" id="A0A1R3G1A8"/>